<dbReference type="OrthoDB" id="3565383at2759"/>
<sequence>MHRTYGNLDLQKLTASEQTMRLNKREPRGAGSDFSTNLIKSFVLANTGLQASDDRDRVFALFPMARIRTTEPLDPFPVDYGDNLSEVYQRATKYLINSLRSFRCLEVFRMHKRLNSIPRWAIDWRYDSGAHWPSSRGRPLQAAPAQDPKDMGRLMVSAITLTVLKIDRAAIKTEMINSVRFQNIPAGQPGIDLDKRVSEQNHFGSSSVRSFNDFLRGKSYKRMLYWDDEPRFGVWVPVETLPGDLLVQFQGGCMPFVVRPSVMPAVTSRGEAAFIGVAAFFLIKDLFWGEYVERVHSTLYTVDDDDRCTTILADYRFGLVDDNNERLEKEIRAQIRSCNAFEPMGDTIHGFQWQEWAIV</sequence>
<protein>
    <recommendedName>
        <fullName evidence="3">Heterokaryon incompatibility domain-containing protein</fullName>
    </recommendedName>
</protein>
<evidence type="ECO:0008006" key="3">
    <source>
        <dbReference type="Google" id="ProtNLM"/>
    </source>
</evidence>
<evidence type="ECO:0000313" key="1">
    <source>
        <dbReference type="EMBL" id="KPI41971.1"/>
    </source>
</evidence>
<organism evidence="1 2">
    <name type="scientific">Cyphellophora attinorum</name>
    <dbReference type="NCBI Taxonomy" id="1664694"/>
    <lineage>
        <taxon>Eukaryota</taxon>
        <taxon>Fungi</taxon>
        <taxon>Dikarya</taxon>
        <taxon>Ascomycota</taxon>
        <taxon>Pezizomycotina</taxon>
        <taxon>Eurotiomycetes</taxon>
        <taxon>Chaetothyriomycetidae</taxon>
        <taxon>Chaetothyriales</taxon>
        <taxon>Cyphellophoraceae</taxon>
        <taxon>Cyphellophora</taxon>
    </lineage>
</organism>
<proteinExistence type="predicted"/>
<reference evidence="1 2" key="1">
    <citation type="submission" date="2015-06" db="EMBL/GenBank/DDBJ databases">
        <title>Draft genome of the ant-associated black yeast Phialophora attae CBS 131958.</title>
        <authorList>
            <person name="Moreno L.F."/>
            <person name="Stielow B.J."/>
            <person name="de Hoog S."/>
            <person name="Vicente V.A."/>
            <person name="Weiss V.A."/>
            <person name="de Vries M."/>
            <person name="Cruz L.M."/>
            <person name="Souza E.M."/>
        </authorList>
    </citation>
    <scope>NUCLEOTIDE SEQUENCE [LARGE SCALE GENOMIC DNA]</scope>
    <source>
        <strain evidence="1 2">CBS 131958</strain>
    </source>
</reference>
<name>A0A0N0NNT8_9EURO</name>
<dbReference type="AlphaFoldDB" id="A0A0N0NNT8"/>
<evidence type="ECO:0000313" key="2">
    <source>
        <dbReference type="Proteomes" id="UP000038010"/>
    </source>
</evidence>
<gene>
    <name evidence="1" type="ORF">AB675_5423</name>
</gene>
<dbReference type="GeneID" id="28737513"/>
<dbReference type="Proteomes" id="UP000038010">
    <property type="component" value="Unassembled WGS sequence"/>
</dbReference>
<dbReference type="EMBL" id="LFJN01000008">
    <property type="protein sequence ID" value="KPI41971.1"/>
    <property type="molecule type" value="Genomic_DNA"/>
</dbReference>
<accession>A0A0N0NNT8</accession>
<comment type="caution">
    <text evidence="1">The sequence shown here is derived from an EMBL/GenBank/DDBJ whole genome shotgun (WGS) entry which is preliminary data.</text>
</comment>
<dbReference type="RefSeq" id="XP_018001934.1">
    <property type="nucleotide sequence ID" value="XM_018145633.1"/>
</dbReference>
<dbReference type="STRING" id="1664694.A0A0N0NNT8"/>
<keyword evidence="2" id="KW-1185">Reference proteome</keyword>
<dbReference type="VEuPathDB" id="FungiDB:AB675_5423"/>